<dbReference type="AlphaFoldDB" id="A0A1I7ZYR1"/>
<protein>
    <submittedName>
        <fullName evidence="2">Tli4_C domain-containing protein</fullName>
    </submittedName>
</protein>
<evidence type="ECO:0000313" key="2">
    <source>
        <dbReference type="WBParaSite" id="L893_g31099.t1"/>
    </source>
</evidence>
<dbReference type="Proteomes" id="UP000095287">
    <property type="component" value="Unplaced"/>
</dbReference>
<organism evidence="1 2">
    <name type="scientific">Steinernema glaseri</name>
    <dbReference type="NCBI Taxonomy" id="37863"/>
    <lineage>
        <taxon>Eukaryota</taxon>
        <taxon>Metazoa</taxon>
        <taxon>Ecdysozoa</taxon>
        <taxon>Nematoda</taxon>
        <taxon>Chromadorea</taxon>
        <taxon>Rhabditida</taxon>
        <taxon>Tylenchina</taxon>
        <taxon>Panagrolaimomorpha</taxon>
        <taxon>Strongyloidoidea</taxon>
        <taxon>Steinernematidae</taxon>
        <taxon>Steinernema</taxon>
    </lineage>
</organism>
<name>A0A1I7ZYR1_9BILA</name>
<sequence>MATTPAQEQYDLFGKYLGNGIEGEVYEQTQWKVSKNSQEAFSISLFLHDQHHERQIAMDPRNKAATVKWLTENLLKFHKKEK</sequence>
<dbReference type="WBParaSite" id="L893_g31099.t1">
    <property type="protein sequence ID" value="L893_g31099.t1"/>
    <property type="gene ID" value="L893_g31099"/>
</dbReference>
<proteinExistence type="predicted"/>
<reference evidence="2" key="1">
    <citation type="submission" date="2016-11" db="UniProtKB">
        <authorList>
            <consortium name="WormBaseParasite"/>
        </authorList>
    </citation>
    <scope>IDENTIFICATION</scope>
</reference>
<evidence type="ECO:0000313" key="1">
    <source>
        <dbReference type="Proteomes" id="UP000095287"/>
    </source>
</evidence>
<keyword evidence="1" id="KW-1185">Reference proteome</keyword>
<accession>A0A1I7ZYR1</accession>